<evidence type="ECO:0000256" key="10">
    <source>
        <dbReference type="SAM" id="SignalP"/>
    </source>
</evidence>
<comment type="function">
    <text evidence="1">VSG forms a coat on the surface of the parasite. The trypanosome evades the immune response of the host by expressing a series of antigenically distinct VSGs from an estimated 1000 VSG genes.</text>
</comment>
<evidence type="ECO:0000256" key="6">
    <source>
        <dbReference type="ARBA" id="ARBA00023136"/>
    </source>
</evidence>
<feature type="chain" id="PRO_5012927089" evidence="10">
    <location>
        <begin position="24"/>
        <end position="337"/>
    </location>
</feature>
<keyword evidence="4" id="KW-0336">GPI-anchor</keyword>
<keyword evidence="6" id="KW-0472">Membrane</keyword>
<evidence type="ECO:0000256" key="9">
    <source>
        <dbReference type="SAM" id="MobiDB-lite"/>
    </source>
</evidence>
<dbReference type="Pfam" id="PF13206">
    <property type="entry name" value="VSG_B"/>
    <property type="match status" value="1"/>
</dbReference>
<feature type="compositionally biased region" description="Low complexity" evidence="9">
    <location>
        <begin position="236"/>
        <end position="250"/>
    </location>
</feature>
<keyword evidence="7" id="KW-0325">Glycoprotein</keyword>
<evidence type="ECO:0000256" key="5">
    <source>
        <dbReference type="ARBA" id="ARBA00022729"/>
    </source>
</evidence>
<feature type="signal peptide" evidence="10">
    <location>
        <begin position="1"/>
        <end position="23"/>
    </location>
</feature>
<keyword evidence="5 10" id="KW-0732">Signal</keyword>
<evidence type="ECO:0000259" key="11">
    <source>
        <dbReference type="Pfam" id="PF13206"/>
    </source>
</evidence>
<sequence length="337" mass="37743">MSTPLTLLAGILWICLITQKASSAGPNKGENREVFDLLCRAVLASEATPLNPLPAQEAKEAAARATSIELVIKMHSEVSKIAEAATTAPSEASPAATDNFPPKCKGENETKCREAAAFLKSLPAADKVLLSEAAAAKAGTKDKLLYTLRKMTKIHTSPPGFGKPGTKLQEIQAELIQAVYGKPTKRDTCQITGQRRRPRKPLRQVRVGSWCVSNAVDSGNSGLPMQQRRRKRNQQHRLLQNSNSQSSFYSSKRRHSRMEHHGNRMQGAETSTNSSRKSKLTSARYSSRRTPIQTKRQRRQNRLYRASKQRQRSNRLQRPRHRGQRCMRSIHSRPQYN</sequence>
<evidence type="ECO:0000256" key="4">
    <source>
        <dbReference type="ARBA" id="ARBA00022622"/>
    </source>
</evidence>
<evidence type="ECO:0000256" key="7">
    <source>
        <dbReference type="ARBA" id="ARBA00023180"/>
    </source>
</evidence>
<feature type="region of interest" description="Disordered" evidence="9">
    <location>
        <begin position="216"/>
        <end position="337"/>
    </location>
</feature>
<feature type="domain" description="Trypanosome variant surface glycoprotein B-type N-terminal" evidence="11">
    <location>
        <begin position="16"/>
        <end position="189"/>
    </location>
</feature>
<keyword evidence="8" id="KW-0449">Lipoprotein</keyword>
<dbReference type="GO" id="GO:0098552">
    <property type="term" value="C:side of membrane"/>
    <property type="evidence" value="ECO:0007669"/>
    <property type="project" value="UniProtKB-KW"/>
</dbReference>
<dbReference type="InterPro" id="IPR025932">
    <property type="entry name" value="Trypano_VSG_B_N_dom"/>
</dbReference>
<reference evidence="12" key="1">
    <citation type="submission" date="2016-08" db="EMBL/GenBank/DDBJ databases">
        <title>VSG repertoire of Trypanosoma brucei EATRO 1125.</title>
        <authorList>
            <person name="Cross G.A."/>
        </authorList>
    </citation>
    <scope>NUCLEOTIDE SEQUENCE</scope>
    <source>
        <strain evidence="12">EATRO 1125</strain>
    </source>
</reference>
<keyword evidence="3" id="KW-1003">Cell membrane</keyword>
<evidence type="ECO:0000256" key="3">
    <source>
        <dbReference type="ARBA" id="ARBA00022475"/>
    </source>
</evidence>
<feature type="compositionally biased region" description="Polar residues" evidence="9">
    <location>
        <begin position="268"/>
        <end position="294"/>
    </location>
</feature>
<evidence type="ECO:0000313" key="12">
    <source>
        <dbReference type="EMBL" id="APD75405.1"/>
    </source>
</evidence>
<evidence type="ECO:0000256" key="1">
    <source>
        <dbReference type="ARBA" id="ARBA00002523"/>
    </source>
</evidence>
<accession>A0A1J0RBU2</accession>
<dbReference type="GO" id="GO:0005886">
    <property type="term" value="C:plasma membrane"/>
    <property type="evidence" value="ECO:0007669"/>
    <property type="project" value="UniProtKB-SubCell"/>
</dbReference>
<feature type="region of interest" description="Disordered" evidence="9">
    <location>
        <begin position="83"/>
        <end position="102"/>
    </location>
</feature>
<feature type="compositionally biased region" description="Low complexity" evidence="9">
    <location>
        <begin position="83"/>
        <end position="96"/>
    </location>
</feature>
<dbReference type="AlphaFoldDB" id="A0A1J0RBU2"/>
<evidence type="ECO:0000256" key="8">
    <source>
        <dbReference type="ARBA" id="ARBA00023288"/>
    </source>
</evidence>
<evidence type="ECO:0000256" key="2">
    <source>
        <dbReference type="ARBA" id="ARBA00004609"/>
    </source>
</evidence>
<feature type="compositionally biased region" description="Basic residues" evidence="9">
    <location>
        <begin position="295"/>
        <end position="331"/>
    </location>
</feature>
<name>A0A1J0RBU2_9TRYP</name>
<dbReference type="EMBL" id="KX701449">
    <property type="protein sequence ID" value="APD75405.1"/>
    <property type="molecule type" value="Genomic_DNA"/>
</dbReference>
<proteinExistence type="predicted"/>
<comment type="subcellular location">
    <subcellularLocation>
        <location evidence="2">Cell membrane</location>
        <topology evidence="2">Lipid-anchor</topology>
        <topology evidence="2">GPI-anchor</topology>
    </subcellularLocation>
</comment>
<organism evidence="12">
    <name type="scientific">Trypanosoma brucei</name>
    <dbReference type="NCBI Taxonomy" id="5691"/>
    <lineage>
        <taxon>Eukaryota</taxon>
        <taxon>Discoba</taxon>
        <taxon>Euglenozoa</taxon>
        <taxon>Kinetoplastea</taxon>
        <taxon>Metakinetoplastina</taxon>
        <taxon>Trypanosomatida</taxon>
        <taxon>Trypanosomatidae</taxon>
        <taxon>Trypanosoma</taxon>
    </lineage>
</organism>
<protein>
    <submittedName>
        <fullName evidence="12">Variant surface glycoprotein 1125.5298</fullName>
    </submittedName>
</protein>